<dbReference type="GO" id="GO:0000287">
    <property type="term" value="F:magnesium ion binding"/>
    <property type="evidence" value="ECO:0007669"/>
    <property type="project" value="TreeGrafter"/>
</dbReference>
<dbReference type="GO" id="GO:0016829">
    <property type="term" value="F:lyase activity"/>
    <property type="evidence" value="ECO:0007669"/>
    <property type="project" value="UniProtKB-KW"/>
</dbReference>
<dbReference type="PANTHER" id="PTHR32308:SF0">
    <property type="entry name" value="HPCH_HPAI ALDOLASE_CITRATE LYASE DOMAIN-CONTAINING PROTEIN"/>
    <property type="match status" value="1"/>
</dbReference>
<keyword evidence="2 5" id="KW-0479">Metal-binding</keyword>
<dbReference type="PANTHER" id="PTHR32308">
    <property type="entry name" value="LYASE BETA SUBUNIT, PUTATIVE (AFU_ORTHOLOGUE AFUA_4G13030)-RELATED"/>
    <property type="match status" value="1"/>
</dbReference>
<dbReference type="OrthoDB" id="348111at2"/>
<evidence type="ECO:0000256" key="3">
    <source>
        <dbReference type="ARBA" id="ARBA00022842"/>
    </source>
</evidence>
<dbReference type="PIRSF" id="PIRSF015582">
    <property type="entry name" value="Cit_lyase_B"/>
    <property type="match status" value="1"/>
</dbReference>
<feature type="binding site" evidence="4">
    <location>
        <position position="126"/>
    </location>
    <ligand>
        <name>substrate</name>
    </ligand>
</feature>
<keyword evidence="7" id="KW-0456">Lyase</keyword>
<dbReference type="EMBL" id="VDUY01000005">
    <property type="protein sequence ID" value="TXL64887.1"/>
    <property type="molecule type" value="Genomic_DNA"/>
</dbReference>
<evidence type="ECO:0000256" key="5">
    <source>
        <dbReference type="PIRSR" id="PIRSR015582-2"/>
    </source>
</evidence>
<feature type="binding site" evidence="5">
    <location>
        <position position="153"/>
    </location>
    <ligand>
        <name>Mg(2+)</name>
        <dbReference type="ChEBI" id="CHEBI:18420"/>
    </ligand>
</feature>
<comment type="cofactor">
    <cofactor evidence="1">
        <name>Mg(2+)</name>
        <dbReference type="ChEBI" id="CHEBI:18420"/>
    </cofactor>
</comment>
<dbReference type="InterPro" id="IPR011206">
    <property type="entry name" value="Citrate_lyase_beta/mcl1/mcl2"/>
</dbReference>
<evidence type="ECO:0000259" key="6">
    <source>
        <dbReference type="Pfam" id="PF03328"/>
    </source>
</evidence>
<sequence>MRSYLFVPGDSARKFERAMTGAADALILDLEDSVAPASKAEARQVTRTMLGAERAGKKLFVRVNALDTGLTLADLAAVMSGRPHGIVLPKCGSADDLRRLDLYLDAFEAATGQQVGATRILAIATETARSLFGLGDYRGTSARLCGLMWGAEDLSASLGASRNKEAGQYLGPFLLARNLCLAGAAAAGVDAVDTVYVDIEDLDGLREETLAARRDGFVAKAVIHPKHVDVVNAAFVPSEQEIDWALRVIAAFEESSGTGVARLDGKMIDQPHLKNARQILAYAAAGAPRRS</sequence>
<proteinExistence type="predicted"/>
<evidence type="ECO:0000313" key="7">
    <source>
        <dbReference type="EMBL" id="TXL64887.1"/>
    </source>
</evidence>
<comment type="caution">
    <text evidence="7">The sequence shown here is derived from an EMBL/GenBank/DDBJ whole genome shotgun (WGS) entry which is preliminary data.</text>
</comment>
<dbReference type="SUPFAM" id="SSF51621">
    <property type="entry name" value="Phosphoenolpyruvate/pyruvate domain"/>
    <property type="match status" value="1"/>
</dbReference>
<dbReference type="InterPro" id="IPR040442">
    <property type="entry name" value="Pyrv_kinase-like_dom_sf"/>
</dbReference>
<name>A0A5C8NUM4_9BURK</name>
<evidence type="ECO:0000256" key="2">
    <source>
        <dbReference type="ARBA" id="ARBA00022723"/>
    </source>
</evidence>
<keyword evidence="3 5" id="KW-0460">Magnesium</keyword>
<gene>
    <name evidence="7" type="ORF">FHP08_12735</name>
</gene>
<evidence type="ECO:0000256" key="4">
    <source>
        <dbReference type="PIRSR" id="PIRSR015582-1"/>
    </source>
</evidence>
<feature type="binding site" evidence="4">
    <location>
        <position position="62"/>
    </location>
    <ligand>
        <name>substrate</name>
    </ligand>
</feature>
<reference evidence="7 8" key="1">
    <citation type="submission" date="2019-06" db="EMBL/GenBank/DDBJ databases">
        <title>Quisquiliibacterium sp. nov., isolated from a maize field.</title>
        <authorList>
            <person name="Lin S.-Y."/>
            <person name="Tsai C.-F."/>
            <person name="Young C.-C."/>
        </authorList>
    </citation>
    <scope>NUCLEOTIDE SEQUENCE [LARGE SCALE GENOMIC DNA]</scope>
    <source>
        <strain evidence="7 8">CC-CFT501</strain>
    </source>
</reference>
<keyword evidence="8" id="KW-1185">Reference proteome</keyword>
<accession>A0A5C8NUM4</accession>
<feature type="binding site" evidence="5">
    <location>
        <position position="126"/>
    </location>
    <ligand>
        <name>Mg(2+)</name>
        <dbReference type="ChEBI" id="CHEBI:18420"/>
    </ligand>
</feature>
<dbReference type="Proteomes" id="UP000321548">
    <property type="component" value="Unassembled WGS sequence"/>
</dbReference>
<dbReference type="InterPro" id="IPR015813">
    <property type="entry name" value="Pyrv/PenolPyrv_kinase-like_dom"/>
</dbReference>
<feature type="domain" description="HpcH/HpaI aldolase/citrate lyase" evidence="6">
    <location>
        <begin position="2"/>
        <end position="225"/>
    </location>
</feature>
<dbReference type="InterPro" id="IPR005000">
    <property type="entry name" value="Aldolase/citrate-lyase_domain"/>
</dbReference>
<dbReference type="GO" id="GO:0006107">
    <property type="term" value="P:oxaloacetate metabolic process"/>
    <property type="evidence" value="ECO:0007669"/>
    <property type="project" value="TreeGrafter"/>
</dbReference>
<evidence type="ECO:0000256" key="1">
    <source>
        <dbReference type="ARBA" id="ARBA00001946"/>
    </source>
</evidence>
<protein>
    <submittedName>
        <fullName evidence="7">CoA ester lyase</fullName>
    </submittedName>
</protein>
<dbReference type="Pfam" id="PF03328">
    <property type="entry name" value="HpcH_HpaI"/>
    <property type="match status" value="1"/>
</dbReference>
<dbReference type="Gene3D" id="3.20.20.60">
    <property type="entry name" value="Phosphoenolpyruvate-binding domains"/>
    <property type="match status" value="1"/>
</dbReference>
<organism evidence="7 8">
    <name type="scientific">Zeimonas arvi</name>
    <dbReference type="NCBI Taxonomy" id="2498847"/>
    <lineage>
        <taxon>Bacteria</taxon>
        <taxon>Pseudomonadati</taxon>
        <taxon>Pseudomonadota</taxon>
        <taxon>Betaproteobacteria</taxon>
        <taxon>Burkholderiales</taxon>
        <taxon>Burkholderiaceae</taxon>
        <taxon>Zeimonas</taxon>
    </lineage>
</organism>
<evidence type="ECO:0000313" key="8">
    <source>
        <dbReference type="Proteomes" id="UP000321548"/>
    </source>
</evidence>
<dbReference type="AlphaFoldDB" id="A0A5C8NUM4"/>